<gene>
    <name evidence="1" type="ORF">HMPREF1563_2845</name>
</gene>
<proteinExistence type="predicted"/>
<protein>
    <submittedName>
        <fullName evidence="1">Uncharacterized protein</fullName>
    </submittedName>
</protein>
<sequence length="89" mass="9593">MPFSIMSCFRGSTPTGPHISSPIPPKPPKALATLDTTTLDGKTPLIKRVSQIEYSLHTSSTGKTLSFVETELTWLSQLNNVTGESKTTS</sequence>
<name>A0AAV3M9I7_9GAMM</name>
<evidence type="ECO:0000313" key="1">
    <source>
        <dbReference type="EMBL" id="EUD12388.1"/>
    </source>
</evidence>
<evidence type="ECO:0000313" key="2">
    <source>
        <dbReference type="Proteomes" id="UP000022311"/>
    </source>
</evidence>
<accession>A0AAV3M9I7</accession>
<organism evidence="1 2">
    <name type="scientific">Providencia alcalifaciens 205/92</name>
    <dbReference type="NCBI Taxonomy" id="1256988"/>
    <lineage>
        <taxon>Bacteria</taxon>
        <taxon>Pseudomonadati</taxon>
        <taxon>Pseudomonadota</taxon>
        <taxon>Gammaproteobacteria</taxon>
        <taxon>Enterobacterales</taxon>
        <taxon>Morganellaceae</taxon>
        <taxon>Providencia</taxon>
    </lineage>
</organism>
<comment type="caution">
    <text evidence="1">The sequence shown here is derived from an EMBL/GenBank/DDBJ whole genome shotgun (WGS) entry which is preliminary data.</text>
</comment>
<dbReference type="RefSeq" id="WP_036960132.1">
    <property type="nucleotide sequence ID" value="NZ_JALD01000024.1"/>
</dbReference>
<reference evidence="1 2" key="1">
    <citation type="submission" date="2014-01" db="EMBL/GenBank/DDBJ databases">
        <authorList>
            <person name="Durkin A.S."/>
            <person name="McCorrison J."/>
            <person name="Torralba M."/>
            <person name="Gillis M."/>
            <person name="Haft D.H."/>
            <person name="Methe B."/>
            <person name="Sutton G."/>
            <person name="Nelson K.E."/>
        </authorList>
    </citation>
    <scope>NUCLEOTIDE SEQUENCE [LARGE SCALE GENOMIC DNA]</scope>
    <source>
        <strain evidence="1 2">205/92</strain>
    </source>
</reference>
<dbReference type="AlphaFoldDB" id="A0AAV3M9I7"/>
<dbReference type="EMBL" id="JALD01000024">
    <property type="protein sequence ID" value="EUD12388.1"/>
    <property type="molecule type" value="Genomic_DNA"/>
</dbReference>
<dbReference type="Proteomes" id="UP000022311">
    <property type="component" value="Unassembled WGS sequence"/>
</dbReference>